<dbReference type="EMBL" id="JACKWZ010000451">
    <property type="protein sequence ID" value="KAF9407627.1"/>
    <property type="molecule type" value="Genomic_DNA"/>
</dbReference>
<comment type="caution">
    <text evidence="2">The sequence shown here is derived from an EMBL/GenBank/DDBJ whole genome shotgun (WGS) entry which is preliminary data.</text>
</comment>
<organism evidence="2 3">
    <name type="scientific">Spodoptera exigua</name>
    <name type="common">Beet armyworm</name>
    <name type="synonym">Noctua fulgens</name>
    <dbReference type="NCBI Taxonomy" id="7107"/>
    <lineage>
        <taxon>Eukaryota</taxon>
        <taxon>Metazoa</taxon>
        <taxon>Ecdysozoa</taxon>
        <taxon>Arthropoda</taxon>
        <taxon>Hexapoda</taxon>
        <taxon>Insecta</taxon>
        <taxon>Pterygota</taxon>
        <taxon>Neoptera</taxon>
        <taxon>Endopterygota</taxon>
        <taxon>Lepidoptera</taxon>
        <taxon>Glossata</taxon>
        <taxon>Ditrysia</taxon>
        <taxon>Noctuoidea</taxon>
        <taxon>Noctuidae</taxon>
        <taxon>Amphipyrinae</taxon>
        <taxon>Spodoptera</taxon>
    </lineage>
</organism>
<reference evidence="2" key="1">
    <citation type="submission" date="2020-08" db="EMBL/GenBank/DDBJ databases">
        <title>Spodoptera exigua strain:BAW_Kor-Di-RS1 Genome sequencing and assembly.</title>
        <authorList>
            <person name="Kim J."/>
            <person name="Nam H.Y."/>
            <person name="Kwon M."/>
            <person name="Choi J.H."/>
            <person name="Cho S.R."/>
            <person name="Kim G.-H."/>
        </authorList>
    </citation>
    <scope>NUCLEOTIDE SEQUENCE</scope>
    <source>
        <strain evidence="2">BAW_Kor-Di-RS1</strain>
        <tissue evidence="2">Whole-body</tissue>
    </source>
</reference>
<name>A0A835KZM9_SPOEX</name>
<keyword evidence="3" id="KW-1185">Reference proteome</keyword>
<evidence type="ECO:0000256" key="1">
    <source>
        <dbReference type="SAM" id="MobiDB-lite"/>
    </source>
</evidence>
<protein>
    <submittedName>
        <fullName evidence="2">Uncharacterized protein</fullName>
    </submittedName>
</protein>
<evidence type="ECO:0000313" key="3">
    <source>
        <dbReference type="Proteomes" id="UP000648187"/>
    </source>
</evidence>
<accession>A0A835KZM9</accession>
<proteinExistence type="predicted"/>
<dbReference type="Proteomes" id="UP000648187">
    <property type="component" value="Unassembled WGS sequence"/>
</dbReference>
<evidence type="ECO:0000313" key="2">
    <source>
        <dbReference type="EMBL" id="KAF9407627.1"/>
    </source>
</evidence>
<sequence>MAPCSPVTLSGDTLGQRHRHLNSLVRAAKESGTTVQDVEAVPEQSPTDRLFKIDLAVSLRDTDYIIQNLKHDDMLFVSRALKARWLLDRHDVINPKYLEETLFPEMISPAVTKMRHWLYINLREPPKCLEFYEYYKQNSFEFAIKFLSRCNSHFILEEVPKILTKLSPHYLKVLCERCPTVAKIYFDALATQDDLKSRYLEQEQSYYNSIKCVLKSDADVFLDITEEYFSLNNFKRFSPLATDYIVRNHKSRVMNKLGLYVAHILHIPTLAARLSVDECQDVVMQLARAKYLQHWFQYKPVEPLIKRLHPQKRAAFKKMIFVVKDIGECIQDWPYPTPKSPPQVDTSSHVFDDKNYAPFTHQQFSCKRMLKKKKCGRFMAYDIMTVEDSNMKTDLQRLFEEFRFIGFDRALHDLGQRLRSTGSADRRRDIFLVLVSKTGGRNDAVSALLRLAVRHSNEPVHIRAAVVRSLVKRAAVWRLPADIWKHLLDFGRGIGLDGAPPEATCFEGLHAVVIRQLLAGDCEPTIINTFLNNFSTLKEYSLKVEERLRIAVGLQNLLVAAVDMEPDRSAHRICQLLDVIEAYGIHVQTISPVIEIIKSLTQTDKDVVRPLLERLYQAKIGRQELLRENLTLRCDEAALLNALRHDLSALEMQHIIDVIAQGGTKFDRFISKLVVYFNQNEKLPIYIRTALQEKIALEDKNKGEIIQQVRPLVSLLYKDFENMLYGLDATETKNNTFKAALRACAHRARPVVNLAEWGWKRAGVKAVATRVMRCREVERAEFIRTLAAERRTVRVALALSLRSEGGPVLDTFASAAKLRPVVALRVALHYFRHYDTNADLDVWKIIKPLLFEVDLSSKKRLHNLLKRTRRIPSAIKPDYCATLYLVSDKTPERGSEDLLRELCMLLPEVEIDTIETILTGLFENTGEDVVPLPYPAMIVRYLMLSENSEDLEKRFTKIGNRFLECLSSLSCDNNSVFKKRLKQTIGSLKYNAAFLDCKYSFCFSVIEKILNWLQTLLPKEKNFRKYVKIHLTMLYFKAVRQSIKQMPEVFADPKRKRTEGVEAVGFVFGRYIVKEVAELVTTYFDSIIELYTGALVNYLRDFADGSSKSMFIESTLKGMLAGAVGTERRMAVYVLKDRSYDVENATRKELENLMIQDKYLETEHETDGRSVRSPEEEEEAVGFVFGRYIVKEMAPHSPVTLLGDTLGQRHRHLNSLVRAAKESGTTVQDVEAVPEQSPADRLFKIDLAVSLRDTDYIIQNLKHDDMLFVSRALKARWLLDRHDAINPKYLEETLFPEMISPAVTKMRHWLYINLREPPKCLEFYEYYKQNSFEFAIKFLSHCNSHFILEEVPKILTKLSPHYLKVLCERCPTVAKIYFDALATQDDLKSRYLEQEQSYYNSIKCVLKSDADVFLNITEKYFSLNNFKRFSPLATDYIVRNHKSRVMNKLGLYVAHILHIPTLAARLSVDECQDVVLQLARATYLQHWFQYKPVEPLIKRLHPQKRAAFKKRVFVDKDVGELIKNWPYKIPTSPMRPDLSGPHIFDDQDFVPDIIFEPYFPLGGACAPMAAGMASLACVRMDCYQPNNFFTKIRTDLDRLFDEFRFIGFDRAVHELSQRLVATASPDRRRDIFLVLVSKTGGRTDAVKVFMQLALRHGNEPAHTRASVIRSLVKRAAVWRLPADVWQLFLDYGHGLGLDGTTPEAACREGLHAVVIRQLLVGHCEPAICDAFSKDFSTLTEYSLQPDEKVRIATNLQNMLASTAVNVEPEVTAQRLSQLLDVLNAFRIRIEASSLVVNSVLGLAGQDQNVARPLLERLYNAKIARRELLRLSMTFRRDEAALLNALRHDPLALDVAQVVNIMYERHTKFDNFTAKLVVYFGQKQDFTTQLKNALKERILKQTEEDSSTAGNIRPLKAFPPSSLRREPTNNDMPNRFQYPIFPPRFPLRPRQPRIPIFRGQKIKLIRPLASLIYQELEKELKELDQAGSDYTKMAAEMRACGHRARPIVNLAEWGWSRAGVKAVATRVMRCREVERAEFIRTLAAERRTVRVALALSLRSERGPVLDIFTSFAQLRPAAALRAALHYFRRRGSSAELGVWNIIKPLLSTVDLMRRERLRRLLENIQWIPSPIKPDYCINVYLVINKISRILPQADESIDKVLLDILDSADRITPAVFIRYLMLSVDDEDLEKRLLKVGNRFLEYLNTLHREKNVDFPRRLNQVLVSLQYNAAFFDTKYSCCMKVFEVILDWVHTFTTKERDFKIHAQVNLLMLYYKAIRQCMQQLPEVFADAKRKRTEGVEAVGLVFGRYIMMEVVKLVTTYFDSMIELYSRIVNNFMDYFTNCASRSIFIKSTLKGMWEEGVGIQRRMVVYLYRDRGCFEFDNSIKKEIEELLTQEKAVECFMAPHLPVTLLGDTLGQRHRHLNSLVHAARESGTTVQDVEAVPEQSPADRLFKIDLAVSLRDTDYIIQNLKHDDMLFVSRALKARWLLDRHDVINPKYLEETLFPEMISPAVTKMRHWLYINLREPARCLEFYEYYKQNSFEFAIKFLSHCNSHVILEEVPKILTKLSPHYLKVLCERCPTVAKIYFDALATHDDLKSRYLEQEQSYYNSIKCVLKSDADVFLDITEEYFSFNNFKRFSPLATDYIVRNHKSRVMNKLGLYVAHILHIPTLAARLSVDECQDVVLQLARATYLQHWFQYKAVEPLIKRLHPQKRAAFKKRVFVDKDVGELVENWPYQTPSSPTDIDTDPHVFDDTEFEFASFEGARCGFGMSLKCANVSYAQCRMLCDDEYDECMMAKVKTDLDRLFDEFRFIGFDHALQDLSHRVGTTGSTDRRRDIFLVLVSKTGGRIEAVTAVLQLAVKHSNEPAHTRASVIRSLVKRAAVWRLPADVWQLLLDFGHGLGLDGSTPEAPCREGLHAVVIRQLLAAAVGAEPTVAADRLSKLLDVLKVYRIRVEASSLAVKTITALAQQDKEIARPLLERLYDAKIARRELLRLNLMFRRDEQALLNALRHDPFALEVTQVIDILTDRKSNFDIFTAKLVVYFYQKQDFTTKLRNALKEKISKPVDKKSAHFKLVRPLASILCQELVNELKKLDQTGAENVKLKAELRACAHHARPSANIAEWGWKRAGVKAVATRVMRCREVERAEFIRTLAAERRTVRVALALSLRSERGPVLDTFTSFAKLRPAAALRAALKYFRRRGSSAELGVWNIIKPLLSTVDLTHRERLRRLLANTDWIPNPIKPAYITELYSAVHKISRSNANDLLHDICKILPECDESVENILLQMLDNMDAGNPAMPYPAIYIRYLMLSKNNEDLERRFSKIGIRFIEQVDILRSKKDDKFTTCLDQILESLRYNAAFFDTTKESCLLVIQKILDWLQKFMPKEKFFKNYVYIHLTMLYFKAVRQSMKQMPEVFADPKRKRTEGVEAVGFVFGRYIVKEVAELVTTYFDSIIELYTEALVDYFESTLRYGASRQKFIGYILKGVLADGVGIQRRLAVYTFRNCRYSVDSEMVKEIEEQMSKDKAIEIFVHAEIFD</sequence>
<gene>
    <name evidence="2" type="ORF">HW555_012416</name>
</gene>
<feature type="region of interest" description="Disordered" evidence="1">
    <location>
        <begin position="1901"/>
        <end position="1934"/>
    </location>
</feature>